<reference evidence="2" key="1">
    <citation type="submission" date="2014-09" db="EMBL/GenBank/DDBJ databases">
        <title>Genome sequence of the luminous mushroom Mycena chlorophos for searching fungal bioluminescence genes.</title>
        <authorList>
            <person name="Tanaka Y."/>
            <person name="Kasuga D."/>
            <person name="Oba Y."/>
            <person name="Hase S."/>
            <person name="Sato K."/>
            <person name="Oba Y."/>
            <person name="Sakakibara Y."/>
        </authorList>
    </citation>
    <scope>NUCLEOTIDE SEQUENCE</scope>
</reference>
<gene>
    <name evidence="2" type="ORF">MCHLO_05904</name>
</gene>
<evidence type="ECO:0000313" key="3">
    <source>
        <dbReference type="Proteomes" id="UP000815677"/>
    </source>
</evidence>
<feature type="region of interest" description="Disordered" evidence="1">
    <location>
        <begin position="106"/>
        <end position="137"/>
    </location>
</feature>
<evidence type="ECO:0000256" key="1">
    <source>
        <dbReference type="SAM" id="MobiDB-lite"/>
    </source>
</evidence>
<evidence type="ECO:0000313" key="2">
    <source>
        <dbReference type="EMBL" id="GAT48510.1"/>
    </source>
</evidence>
<protein>
    <submittedName>
        <fullName evidence="2">Uncharacterized protein</fullName>
    </submittedName>
</protein>
<proteinExistence type="predicted"/>
<name>A0ABQ0LBX2_MYCCL</name>
<dbReference type="EMBL" id="DF844612">
    <property type="protein sequence ID" value="GAT48510.1"/>
    <property type="molecule type" value="Genomic_DNA"/>
</dbReference>
<dbReference type="Proteomes" id="UP000815677">
    <property type="component" value="Unassembled WGS sequence"/>
</dbReference>
<accession>A0ABQ0LBX2</accession>
<feature type="compositionally biased region" description="Basic residues" evidence="1">
    <location>
        <begin position="128"/>
        <end position="137"/>
    </location>
</feature>
<keyword evidence="3" id="KW-1185">Reference proteome</keyword>
<organism evidence="2 3">
    <name type="scientific">Mycena chlorophos</name>
    <name type="common">Agaric fungus</name>
    <name type="synonym">Agaricus chlorophos</name>
    <dbReference type="NCBI Taxonomy" id="658473"/>
    <lineage>
        <taxon>Eukaryota</taxon>
        <taxon>Fungi</taxon>
        <taxon>Dikarya</taxon>
        <taxon>Basidiomycota</taxon>
        <taxon>Agaricomycotina</taxon>
        <taxon>Agaricomycetes</taxon>
        <taxon>Agaricomycetidae</taxon>
        <taxon>Agaricales</taxon>
        <taxon>Marasmiineae</taxon>
        <taxon>Mycenaceae</taxon>
        <taxon>Mycena</taxon>
    </lineage>
</organism>
<sequence>MHAPELSRFQPRWGANEPKRVNHLPKCGLQARHVGFCTPARKSFVRHQDSAGLLFTLHGLLWTPYSALRPGYANEIGLSEATMLHKSNVDYHSCFLGRDDGDDSNGVYDGLFQPTGRDNDGSRSSRVYQRKHARRNG</sequence>